<reference evidence="3" key="1">
    <citation type="journal article" date="2021" name="Proc. Natl. Acad. Sci. U.S.A.">
        <title>Global biogeography of chemosynthetic symbionts reveals both localized and globally distributed symbiont groups. .</title>
        <authorList>
            <person name="Osvatic J.T."/>
            <person name="Wilkins L.G.E."/>
            <person name="Leibrecht L."/>
            <person name="Leray M."/>
            <person name="Zauner S."/>
            <person name="Polzin J."/>
            <person name="Camacho Y."/>
            <person name="Gros O."/>
            <person name="van Gils J.A."/>
            <person name="Eisen J.A."/>
            <person name="Petersen J.M."/>
            <person name="Yuen B."/>
        </authorList>
    </citation>
    <scope>NUCLEOTIDE SEQUENCE</scope>
    <source>
        <strain evidence="3">MAGL173</strain>
    </source>
</reference>
<evidence type="ECO:0000313" key="4">
    <source>
        <dbReference type="Proteomes" id="UP000886687"/>
    </source>
</evidence>
<evidence type="ECO:0000313" key="3">
    <source>
        <dbReference type="EMBL" id="MCG7937530.1"/>
    </source>
</evidence>
<organism evidence="3 4">
    <name type="scientific">Candidatus Thiodiazotropha lotti</name>
    <dbReference type="NCBI Taxonomy" id="2792787"/>
    <lineage>
        <taxon>Bacteria</taxon>
        <taxon>Pseudomonadati</taxon>
        <taxon>Pseudomonadota</taxon>
        <taxon>Gammaproteobacteria</taxon>
        <taxon>Chromatiales</taxon>
        <taxon>Sedimenticolaceae</taxon>
        <taxon>Candidatus Thiodiazotropha</taxon>
    </lineage>
</organism>
<keyword evidence="2" id="KW-0472">Membrane</keyword>
<keyword evidence="2" id="KW-0812">Transmembrane</keyword>
<evidence type="ECO:0000256" key="2">
    <source>
        <dbReference type="SAM" id="Phobius"/>
    </source>
</evidence>
<protein>
    <submittedName>
        <fullName evidence="3">Uncharacterized protein</fullName>
    </submittedName>
</protein>
<evidence type="ECO:0000256" key="1">
    <source>
        <dbReference type="SAM" id="MobiDB-lite"/>
    </source>
</evidence>
<gene>
    <name evidence="3" type="ORF">JAZ04_01565</name>
</gene>
<feature type="region of interest" description="Disordered" evidence="1">
    <location>
        <begin position="63"/>
        <end position="82"/>
    </location>
</feature>
<dbReference type="AlphaFoldDB" id="A0A9E4K2E7"/>
<dbReference type="Proteomes" id="UP000886687">
    <property type="component" value="Unassembled WGS sequence"/>
</dbReference>
<keyword evidence="2" id="KW-1133">Transmembrane helix</keyword>
<name>A0A9E4K2E7_9GAMM</name>
<proteinExistence type="predicted"/>
<accession>A0A9E4K2E7</accession>
<feature type="transmembrane region" description="Helical" evidence="2">
    <location>
        <begin position="37"/>
        <end position="59"/>
    </location>
</feature>
<comment type="caution">
    <text evidence="3">The sequence shown here is derived from an EMBL/GenBank/DDBJ whole genome shotgun (WGS) entry which is preliminary data.</text>
</comment>
<sequence length="104" mass="11637">MKTYTATHDKRPTKLAGLLAKLNAFRQTPAWVKTRRFFWAVGVVLLEAFMALMSVVAAASKNNGNAGNDEDSDEISYKSPQNGVWRNKHGNYVCGNIHAKDRRL</sequence>
<dbReference type="EMBL" id="JAEPDI010000001">
    <property type="protein sequence ID" value="MCG7937530.1"/>
    <property type="molecule type" value="Genomic_DNA"/>
</dbReference>